<dbReference type="EMBL" id="JACEIK010000550">
    <property type="protein sequence ID" value="MCD7458901.1"/>
    <property type="molecule type" value="Genomic_DNA"/>
</dbReference>
<protein>
    <submittedName>
        <fullName evidence="1">Uncharacterized protein</fullName>
    </submittedName>
</protein>
<accession>A0ABS8SJ77</accession>
<evidence type="ECO:0000313" key="2">
    <source>
        <dbReference type="Proteomes" id="UP000823775"/>
    </source>
</evidence>
<organism evidence="1 2">
    <name type="scientific">Datura stramonium</name>
    <name type="common">Jimsonweed</name>
    <name type="synonym">Common thornapple</name>
    <dbReference type="NCBI Taxonomy" id="4076"/>
    <lineage>
        <taxon>Eukaryota</taxon>
        <taxon>Viridiplantae</taxon>
        <taxon>Streptophyta</taxon>
        <taxon>Embryophyta</taxon>
        <taxon>Tracheophyta</taxon>
        <taxon>Spermatophyta</taxon>
        <taxon>Magnoliopsida</taxon>
        <taxon>eudicotyledons</taxon>
        <taxon>Gunneridae</taxon>
        <taxon>Pentapetalae</taxon>
        <taxon>asterids</taxon>
        <taxon>lamiids</taxon>
        <taxon>Solanales</taxon>
        <taxon>Solanaceae</taxon>
        <taxon>Solanoideae</taxon>
        <taxon>Datureae</taxon>
        <taxon>Datura</taxon>
    </lineage>
</organism>
<reference evidence="1 2" key="1">
    <citation type="journal article" date="2021" name="BMC Genomics">
        <title>Datura genome reveals duplications of psychoactive alkaloid biosynthetic genes and high mutation rate following tissue culture.</title>
        <authorList>
            <person name="Rajewski A."/>
            <person name="Carter-House D."/>
            <person name="Stajich J."/>
            <person name="Litt A."/>
        </authorList>
    </citation>
    <scope>NUCLEOTIDE SEQUENCE [LARGE SCALE GENOMIC DNA]</scope>
    <source>
        <strain evidence="1">AR-01</strain>
    </source>
</reference>
<gene>
    <name evidence="1" type="ORF">HAX54_039573</name>
</gene>
<dbReference type="Proteomes" id="UP000823775">
    <property type="component" value="Unassembled WGS sequence"/>
</dbReference>
<sequence>MCTMCISKFGSPNMITNEAIYREKSRERLVRVRPSPSLSLGRADDCVPNLSFRAIRAILVALLDPGDVDYRIALFPQFHLGPANLYDLTDAIINENPSWFGVRGPVDGQT</sequence>
<evidence type="ECO:0000313" key="1">
    <source>
        <dbReference type="EMBL" id="MCD7458901.1"/>
    </source>
</evidence>
<keyword evidence="2" id="KW-1185">Reference proteome</keyword>
<name>A0ABS8SJ77_DATST</name>
<proteinExistence type="predicted"/>
<comment type="caution">
    <text evidence="1">The sequence shown here is derived from an EMBL/GenBank/DDBJ whole genome shotgun (WGS) entry which is preliminary data.</text>
</comment>